<protein>
    <submittedName>
        <fullName evidence="2">Uncharacterized protein</fullName>
    </submittedName>
</protein>
<feature type="transmembrane region" description="Helical" evidence="1">
    <location>
        <begin position="7"/>
        <end position="26"/>
    </location>
</feature>
<reference evidence="2" key="1">
    <citation type="journal article" date="2012" name="Science">
        <title>Fermentation, hydrogen, and sulfur metabolism in multiple uncultivated bacterial phyla.</title>
        <authorList>
            <person name="Wrighton K.C."/>
            <person name="Thomas B.C."/>
            <person name="Sharon I."/>
            <person name="Miller C.S."/>
            <person name="Castelle C.J."/>
            <person name="VerBerkmoes N.C."/>
            <person name="Wilkins M.J."/>
            <person name="Hettich R.L."/>
            <person name="Lipton M.S."/>
            <person name="Williams K.H."/>
            <person name="Long P.E."/>
            <person name="Banfield J.F."/>
        </authorList>
    </citation>
    <scope>NUCLEOTIDE SEQUENCE [LARGE SCALE GENOMIC DNA]</scope>
</reference>
<gene>
    <name evidence="2" type="ORF">ACD_49C00052G0010</name>
</gene>
<keyword evidence="1" id="KW-0472">Membrane</keyword>
<sequence>MKHLLKTFIVIFLLVSSFFVGFYFKWKIAEAEITKERDKIHKINIKKTSTNLDFSWSDKIEISVNDKVLTKTGIILK</sequence>
<name>K2BBY0_9BACT</name>
<organism evidence="2">
    <name type="scientific">uncultured bacterium</name>
    <name type="common">gcode 4</name>
    <dbReference type="NCBI Taxonomy" id="1234023"/>
    <lineage>
        <taxon>Bacteria</taxon>
        <taxon>environmental samples</taxon>
    </lineage>
</organism>
<keyword evidence="1" id="KW-1133">Transmembrane helix</keyword>
<comment type="caution">
    <text evidence="2">The sequence shown here is derived from an EMBL/GenBank/DDBJ whole genome shotgun (WGS) entry which is preliminary data.</text>
</comment>
<dbReference type="AlphaFoldDB" id="K2BBY0"/>
<dbReference type="EMBL" id="AMFJ01021638">
    <property type="protein sequence ID" value="EKD66298.1"/>
    <property type="molecule type" value="Genomic_DNA"/>
</dbReference>
<evidence type="ECO:0000313" key="2">
    <source>
        <dbReference type="EMBL" id="EKD66298.1"/>
    </source>
</evidence>
<accession>K2BBY0</accession>
<proteinExistence type="predicted"/>
<evidence type="ECO:0000256" key="1">
    <source>
        <dbReference type="SAM" id="Phobius"/>
    </source>
</evidence>
<keyword evidence="1" id="KW-0812">Transmembrane</keyword>